<evidence type="ECO:0000256" key="3">
    <source>
        <dbReference type="SAM" id="SignalP"/>
    </source>
</evidence>
<feature type="chain" id="PRO_5032805575" evidence="3">
    <location>
        <begin position="25"/>
        <end position="530"/>
    </location>
</feature>
<dbReference type="Gene3D" id="3.90.76.10">
    <property type="entry name" value="Dipeptide-binding Protein, Domain 1"/>
    <property type="match status" value="1"/>
</dbReference>
<evidence type="ECO:0000256" key="1">
    <source>
        <dbReference type="ARBA" id="ARBA00004418"/>
    </source>
</evidence>
<comment type="caution">
    <text evidence="5">The sequence shown here is derived from an EMBL/GenBank/DDBJ whole genome shotgun (WGS) entry which is preliminary data.</text>
</comment>
<keyword evidence="3" id="KW-0732">Signal</keyword>
<proteinExistence type="inferred from homology"/>
<dbReference type="InterPro" id="IPR000914">
    <property type="entry name" value="SBP_5_dom"/>
</dbReference>
<dbReference type="PANTHER" id="PTHR30290">
    <property type="entry name" value="PERIPLASMIC BINDING COMPONENT OF ABC TRANSPORTER"/>
    <property type="match status" value="1"/>
</dbReference>
<reference evidence="5 6" key="1">
    <citation type="submission" date="2018-05" db="EMBL/GenBank/DDBJ databases">
        <title>Acuticoccus sediminis sp. nov., isolated from deep-sea sediment of Indian Ocean.</title>
        <authorList>
            <person name="Liu X."/>
            <person name="Lai Q."/>
            <person name="Du Y."/>
            <person name="Sun F."/>
            <person name="Zhang X."/>
            <person name="Wang S."/>
            <person name="Shao Z."/>
        </authorList>
    </citation>
    <scope>NUCLEOTIDE SEQUENCE [LARGE SCALE GENOMIC DNA]</scope>
    <source>
        <strain evidence="5 6">PTG4-2</strain>
    </source>
</reference>
<evidence type="ECO:0000313" key="5">
    <source>
        <dbReference type="EMBL" id="RAH99713.1"/>
    </source>
</evidence>
<evidence type="ECO:0000313" key="6">
    <source>
        <dbReference type="Proteomes" id="UP000249590"/>
    </source>
</evidence>
<dbReference type="InterPro" id="IPR030678">
    <property type="entry name" value="Peptide/Ni-bd"/>
</dbReference>
<dbReference type="Gene3D" id="3.10.105.10">
    <property type="entry name" value="Dipeptide-binding Protein, Domain 3"/>
    <property type="match status" value="1"/>
</dbReference>
<protein>
    <submittedName>
        <fullName evidence="5">ABC transporter substrate-binding protein</fullName>
    </submittedName>
</protein>
<dbReference type="Proteomes" id="UP000249590">
    <property type="component" value="Unassembled WGS sequence"/>
</dbReference>
<dbReference type="AlphaFoldDB" id="A0A8B2NRJ0"/>
<sequence>MRNLRALLAAAGVATLAAANPALAATPDDMLVIANRIDDIVSLDPAETFEFAGNDVNRNVYGRLVNFDPADLDAGYQPDIAESWKVSEDGTAITFTIRDGMTFHSGNPVRAEDVAFSLARVIKLNLTPSFILSQFGFTPENVDEKITVDGNTVTLAFDAPYAESFVLNCLTAGVGSIVDRELAMEHEVDGDLGHDWLKTNSAGSYAYKLTNWRPSEAVTLEANPDFYLGEPAMKRVIVRHISESANQRLLLERGDIDVARNLNPEDVSGIEGADAIKVVDELRGRIMYASFNQKNEFSTNPKVVEALKYAVDYEGMVNSFLKGQWTIHQTFLPQTYFGALDETPYSFDLEKAKSLIEEAGVTTPVTLGLGVRDAQERIEIAQSMQNTLGQLGINLDITVGTGAQTLGKYRARELDVYVGEWGPDYPDPNTNAATFSSNPDNSDAANATGILAWRNAYDPGELTEMTKDAVLEKDTEKRRQMYQEIQQKFLETAPFVIMFQKIEQAAMRDNVEGLSLGQAITSAAYWKVSK</sequence>
<dbReference type="GO" id="GO:1904680">
    <property type="term" value="F:peptide transmembrane transporter activity"/>
    <property type="evidence" value="ECO:0007669"/>
    <property type="project" value="TreeGrafter"/>
</dbReference>
<dbReference type="RefSeq" id="WP_111347914.1">
    <property type="nucleotide sequence ID" value="NZ_QHHQ01000004.1"/>
</dbReference>
<dbReference type="EMBL" id="QHHQ01000004">
    <property type="protein sequence ID" value="RAH99713.1"/>
    <property type="molecule type" value="Genomic_DNA"/>
</dbReference>
<dbReference type="CDD" id="cd08512">
    <property type="entry name" value="PBP2_NikA_DppA_OppA_like_7"/>
    <property type="match status" value="1"/>
</dbReference>
<dbReference type="GO" id="GO:0030288">
    <property type="term" value="C:outer membrane-bounded periplasmic space"/>
    <property type="evidence" value="ECO:0007669"/>
    <property type="project" value="UniProtKB-ARBA"/>
</dbReference>
<dbReference type="PIRSF" id="PIRSF002741">
    <property type="entry name" value="MppA"/>
    <property type="match status" value="1"/>
</dbReference>
<feature type="signal peptide" evidence="3">
    <location>
        <begin position="1"/>
        <end position="24"/>
    </location>
</feature>
<dbReference type="Pfam" id="PF00496">
    <property type="entry name" value="SBP_bac_5"/>
    <property type="match status" value="1"/>
</dbReference>
<organism evidence="5 6">
    <name type="scientific">Acuticoccus sediminis</name>
    <dbReference type="NCBI Taxonomy" id="2184697"/>
    <lineage>
        <taxon>Bacteria</taxon>
        <taxon>Pseudomonadati</taxon>
        <taxon>Pseudomonadota</taxon>
        <taxon>Alphaproteobacteria</taxon>
        <taxon>Hyphomicrobiales</taxon>
        <taxon>Amorphaceae</taxon>
        <taxon>Acuticoccus</taxon>
    </lineage>
</organism>
<evidence type="ECO:0000256" key="2">
    <source>
        <dbReference type="ARBA" id="ARBA00005695"/>
    </source>
</evidence>
<comment type="subcellular location">
    <subcellularLocation>
        <location evidence="1">Periplasm</location>
    </subcellularLocation>
</comment>
<accession>A0A8B2NRJ0</accession>
<dbReference type="GO" id="GO:0043190">
    <property type="term" value="C:ATP-binding cassette (ABC) transporter complex"/>
    <property type="evidence" value="ECO:0007669"/>
    <property type="project" value="InterPro"/>
</dbReference>
<dbReference type="Gene3D" id="3.40.190.10">
    <property type="entry name" value="Periplasmic binding protein-like II"/>
    <property type="match status" value="1"/>
</dbReference>
<dbReference type="GO" id="GO:0015833">
    <property type="term" value="P:peptide transport"/>
    <property type="evidence" value="ECO:0007669"/>
    <property type="project" value="TreeGrafter"/>
</dbReference>
<name>A0A8B2NRJ0_9HYPH</name>
<gene>
    <name evidence="5" type="ORF">DLJ53_18280</name>
</gene>
<dbReference type="InterPro" id="IPR039424">
    <property type="entry name" value="SBP_5"/>
</dbReference>
<dbReference type="SUPFAM" id="SSF53850">
    <property type="entry name" value="Periplasmic binding protein-like II"/>
    <property type="match status" value="1"/>
</dbReference>
<evidence type="ECO:0000259" key="4">
    <source>
        <dbReference type="Pfam" id="PF00496"/>
    </source>
</evidence>
<dbReference type="PANTHER" id="PTHR30290:SF34">
    <property type="entry name" value="ABC TRANSPORTER, PERIPLASMIC OLIGO-PEPTIDE BINDING PROTEIN, PUTATIVE-RELATED"/>
    <property type="match status" value="1"/>
</dbReference>
<keyword evidence="6" id="KW-1185">Reference proteome</keyword>
<comment type="similarity">
    <text evidence="2">Belongs to the bacterial solute-binding protein 5 family.</text>
</comment>
<feature type="domain" description="Solute-binding protein family 5" evidence="4">
    <location>
        <begin position="76"/>
        <end position="442"/>
    </location>
</feature>
<dbReference type="OrthoDB" id="9803988at2"/>